<protein>
    <recommendedName>
        <fullName evidence="6">TonB-dependent receptor</fullName>
    </recommendedName>
</protein>
<dbReference type="SUPFAM" id="SSF56935">
    <property type="entry name" value="Porins"/>
    <property type="match status" value="1"/>
</dbReference>
<gene>
    <name evidence="4" type="ORF">H9L15_14790</name>
</gene>
<reference evidence="4 5" key="1">
    <citation type="submission" date="2020-08" db="EMBL/GenBank/DDBJ databases">
        <title>Genome sequence of Sphingomonas daechungensis KACC 18115T.</title>
        <authorList>
            <person name="Hyun D.-W."/>
            <person name="Bae J.-W."/>
        </authorList>
    </citation>
    <scope>NUCLEOTIDE SEQUENCE [LARGE SCALE GENOMIC DNA]</scope>
    <source>
        <strain evidence="4 5">KACC 18115</strain>
    </source>
</reference>
<dbReference type="InterPro" id="IPR036942">
    <property type="entry name" value="Beta-barrel_TonB_sf"/>
</dbReference>
<dbReference type="RefSeq" id="WP_187714603.1">
    <property type="nucleotide sequence ID" value="NZ_CP060780.1"/>
</dbReference>
<evidence type="ECO:0000313" key="4">
    <source>
        <dbReference type="EMBL" id="QNP43173.1"/>
    </source>
</evidence>
<proteinExistence type="predicted"/>
<keyword evidence="2" id="KW-0472">Membrane</keyword>
<accession>A0ABX6T6B5</accession>
<evidence type="ECO:0000313" key="5">
    <source>
        <dbReference type="Proteomes" id="UP000516134"/>
    </source>
</evidence>
<comment type="subcellular location">
    <subcellularLocation>
        <location evidence="1">Cell outer membrane</location>
    </subcellularLocation>
</comment>
<keyword evidence="3" id="KW-0998">Cell outer membrane</keyword>
<evidence type="ECO:0000256" key="2">
    <source>
        <dbReference type="ARBA" id="ARBA00023136"/>
    </source>
</evidence>
<dbReference type="Proteomes" id="UP000516134">
    <property type="component" value="Chromosome"/>
</dbReference>
<evidence type="ECO:0000256" key="3">
    <source>
        <dbReference type="ARBA" id="ARBA00023237"/>
    </source>
</evidence>
<evidence type="ECO:0000256" key="1">
    <source>
        <dbReference type="ARBA" id="ARBA00004442"/>
    </source>
</evidence>
<organism evidence="4 5">
    <name type="scientific">Sphingomonas daechungensis</name>
    <dbReference type="NCBI Taxonomy" id="1176646"/>
    <lineage>
        <taxon>Bacteria</taxon>
        <taxon>Pseudomonadati</taxon>
        <taxon>Pseudomonadota</taxon>
        <taxon>Alphaproteobacteria</taxon>
        <taxon>Sphingomonadales</taxon>
        <taxon>Sphingomonadaceae</taxon>
        <taxon>Sphingomonas</taxon>
    </lineage>
</organism>
<dbReference type="EMBL" id="CP060780">
    <property type="protein sequence ID" value="QNP43173.1"/>
    <property type="molecule type" value="Genomic_DNA"/>
</dbReference>
<sequence length="207" mass="23197">MASDRLSSRLVLTFTHDGSERPAGQFIAAVPPRPALAVPGLLTFPVIERPRSADWNLYRADTGERISYAGNTNLFHTRWRSDYELGDRLTLTSLTSFGRFHLAYAQDPNGTPFSLNEVIDKAGKVSSFFQEFRLAGHEGRLNWLAGLNYTRDRISDAPRQLFRDVDSSHLFQAVDPLAYVDANQLRNRTRVQTYAAFGGSNMPCRAG</sequence>
<name>A0ABX6T6B5_9SPHN</name>
<keyword evidence="5" id="KW-1185">Reference proteome</keyword>
<evidence type="ECO:0008006" key="6">
    <source>
        <dbReference type="Google" id="ProtNLM"/>
    </source>
</evidence>
<dbReference type="Gene3D" id="2.40.170.20">
    <property type="entry name" value="TonB-dependent receptor, beta-barrel domain"/>
    <property type="match status" value="1"/>
</dbReference>